<dbReference type="PRINTS" id="PR01210">
    <property type="entry name" value="GGTRANSPTASE"/>
</dbReference>
<dbReference type="InterPro" id="IPR043137">
    <property type="entry name" value="GGT_ssub_C"/>
</dbReference>
<protein>
    <submittedName>
        <fullName evidence="1">Glutathione hydrolase-like YwrD proenzyme</fullName>
    </submittedName>
</protein>
<dbReference type="Pfam" id="PF01019">
    <property type="entry name" value="G_glu_transpept"/>
    <property type="match status" value="1"/>
</dbReference>
<dbReference type="InterPro" id="IPR029055">
    <property type="entry name" value="Ntn_hydrolases_N"/>
</dbReference>
<organism evidence="1 2">
    <name type="scientific">Methylobacterium crusticola</name>
    <dbReference type="NCBI Taxonomy" id="1697972"/>
    <lineage>
        <taxon>Bacteria</taxon>
        <taxon>Pseudomonadati</taxon>
        <taxon>Pseudomonadota</taxon>
        <taxon>Alphaproteobacteria</taxon>
        <taxon>Hyphomicrobiales</taxon>
        <taxon>Methylobacteriaceae</taxon>
        <taxon>Methylobacterium</taxon>
    </lineage>
</organism>
<dbReference type="EMBL" id="BPQH01000015">
    <property type="protein sequence ID" value="GJD51834.1"/>
    <property type="molecule type" value="Genomic_DNA"/>
</dbReference>
<dbReference type="PANTHER" id="PTHR43881">
    <property type="entry name" value="GAMMA-GLUTAMYLTRANSPEPTIDASE (AFU_ORTHOLOGUE AFUA_4G13580)"/>
    <property type="match status" value="1"/>
</dbReference>
<dbReference type="Gene3D" id="1.10.246.130">
    <property type="match status" value="1"/>
</dbReference>
<comment type="caution">
    <text evidence="1">The sequence shown here is derived from an EMBL/GenBank/DDBJ whole genome shotgun (WGS) entry which is preliminary data.</text>
</comment>
<gene>
    <name evidence="1" type="primary">ywrD_2</name>
    <name evidence="1" type="ORF">OPKNFCMD_4593</name>
</gene>
<accession>A0ABQ4R3V7</accession>
<evidence type="ECO:0000313" key="1">
    <source>
        <dbReference type="EMBL" id="GJD51834.1"/>
    </source>
</evidence>
<dbReference type="RefSeq" id="WP_128560176.1">
    <property type="nucleotide sequence ID" value="NZ_BPQH01000015.1"/>
</dbReference>
<dbReference type="Gene3D" id="3.60.20.40">
    <property type="match status" value="1"/>
</dbReference>
<reference evidence="1" key="1">
    <citation type="journal article" date="2021" name="Front. Microbiol.">
        <title>Comprehensive Comparative Genomics and Phenotyping of Methylobacterium Species.</title>
        <authorList>
            <person name="Alessa O."/>
            <person name="Ogura Y."/>
            <person name="Fujitani Y."/>
            <person name="Takami H."/>
            <person name="Hayashi T."/>
            <person name="Sahin N."/>
            <person name="Tani A."/>
        </authorList>
    </citation>
    <scope>NUCLEOTIDE SEQUENCE</scope>
    <source>
        <strain evidence="1">KCTC 52305</strain>
    </source>
</reference>
<dbReference type="Proteomes" id="UP001055167">
    <property type="component" value="Unassembled WGS sequence"/>
</dbReference>
<dbReference type="PANTHER" id="PTHR43881:SF1">
    <property type="entry name" value="GAMMA-GLUTAMYLTRANSPEPTIDASE (AFU_ORTHOLOGUE AFUA_4G13580)"/>
    <property type="match status" value="1"/>
</dbReference>
<keyword evidence="2" id="KW-1185">Reference proteome</keyword>
<dbReference type="InterPro" id="IPR052896">
    <property type="entry name" value="GGT-like_enzyme"/>
</dbReference>
<evidence type="ECO:0000313" key="2">
    <source>
        <dbReference type="Proteomes" id="UP001055167"/>
    </source>
</evidence>
<reference evidence="1" key="2">
    <citation type="submission" date="2021-08" db="EMBL/GenBank/DDBJ databases">
        <authorList>
            <person name="Tani A."/>
            <person name="Ola A."/>
            <person name="Ogura Y."/>
            <person name="Katsura K."/>
            <person name="Hayashi T."/>
        </authorList>
    </citation>
    <scope>NUCLEOTIDE SEQUENCE</scope>
    <source>
        <strain evidence="1">KCTC 52305</strain>
    </source>
</reference>
<dbReference type="SUPFAM" id="SSF56235">
    <property type="entry name" value="N-terminal nucleophile aminohydrolases (Ntn hydrolases)"/>
    <property type="match status" value="1"/>
</dbReference>
<name>A0ABQ4R3V7_9HYPH</name>
<dbReference type="InterPro" id="IPR043138">
    <property type="entry name" value="GGT_lsub"/>
</dbReference>
<sequence length="524" mass="55048">MRDFSKPGRSPVYAANAAVATSHPLSTLSAIEVLRAGGNAVDAGIAAVAVQCVVDPLMTGIGGDCFALYAPRGAAVPVALNGSGRSPAAAHDAWYLERGIALTPTSPHAVTVPGAVAAWARLLDEYGSRSLGELLQPAIRFAEDGYPVQPRVAHDWARNVDRVAGDPAAAAAYLVDGRAPGVGTVMRHPALAATLRRIADAGPRGFYEGPVARDMVARLRALGGLHTLEDFADAAPEVVAPITTRYRGYDVYECPPSGQGLAALMMLNVVSHADIAALDEVDRVHLFAEACKQAYHHRDALFADPGLNRVPVEHLLSEAWRASARGAIDMARAQAPVIWPELAHKDTVYLSVVDRDGNALSLINSIFQGFGSGILAPESGVLLHNRGLSFRIEPGHPNTIGPRKRPMHTIIPGMLMRDGAAVAPFGVMGGHYQAMGHVELLTGIIDRGLDVQEALDAPRSFAYGGGIELESGFSPGTEAGLRARGHVTRPAAPLGGGQIIWIDRRAGVLAAGSDPRKDGSALGY</sequence>
<proteinExistence type="predicted"/>